<accession>A0A026WB87</accession>
<sequence>MATIKVQRLFYGNRFLVMESLEFR</sequence>
<evidence type="ECO:0000313" key="2">
    <source>
        <dbReference type="Proteomes" id="UP000053097"/>
    </source>
</evidence>
<dbReference type="EMBL" id="KK107347">
    <property type="protein sequence ID" value="EZA52299.1"/>
    <property type="molecule type" value="Genomic_DNA"/>
</dbReference>
<dbReference type="Proteomes" id="UP000053097">
    <property type="component" value="Unassembled WGS sequence"/>
</dbReference>
<keyword evidence="2" id="KW-1185">Reference proteome</keyword>
<dbReference type="AlphaFoldDB" id="A0A026WB87"/>
<reference evidence="1 2" key="1">
    <citation type="journal article" date="2014" name="Curr. Biol.">
        <title>The genome of the clonal raider ant Cerapachys biroi.</title>
        <authorList>
            <person name="Oxley P.R."/>
            <person name="Ji L."/>
            <person name="Fetter-Pruneda I."/>
            <person name="McKenzie S.K."/>
            <person name="Li C."/>
            <person name="Hu H."/>
            <person name="Zhang G."/>
            <person name="Kronauer D.J."/>
        </authorList>
    </citation>
    <scope>NUCLEOTIDE SEQUENCE [LARGE SCALE GENOMIC DNA]</scope>
</reference>
<gene>
    <name evidence="1" type="ORF">X777_08969</name>
</gene>
<evidence type="ECO:0000313" key="1">
    <source>
        <dbReference type="EMBL" id="EZA52299.1"/>
    </source>
</evidence>
<name>A0A026WB87_OOCBI</name>
<protein>
    <submittedName>
        <fullName evidence="1">Uncharacterized protein</fullName>
    </submittedName>
</protein>
<organism evidence="1 2">
    <name type="scientific">Ooceraea biroi</name>
    <name type="common">Clonal raider ant</name>
    <name type="synonym">Cerapachys biroi</name>
    <dbReference type="NCBI Taxonomy" id="2015173"/>
    <lineage>
        <taxon>Eukaryota</taxon>
        <taxon>Metazoa</taxon>
        <taxon>Ecdysozoa</taxon>
        <taxon>Arthropoda</taxon>
        <taxon>Hexapoda</taxon>
        <taxon>Insecta</taxon>
        <taxon>Pterygota</taxon>
        <taxon>Neoptera</taxon>
        <taxon>Endopterygota</taxon>
        <taxon>Hymenoptera</taxon>
        <taxon>Apocrita</taxon>
        <taxon>Aculeata</taxon>
        <taxon>Formicoidea</taxon>
        <taxon>Formicidae</taxon>
        <taxon>Dorylinae</taxon>
        <taxon>Ooceraea</taxon>
    </lineage>
</organism>
<proteinExistence type="predicted"/>